<proteinExistence type="predicted"/>
<gene>
    <name evidence="1" type="ORF">ECPE_LOCUS2779</name>
</gene>
<evidence type="ECO:0000313" key="2">
    <source>
        <dbReference type="Proteomes" id="UP000272942"/>
    </source>
</evidence>
<protein>
    <submittedName>
        <fullName evidence="3">BPI2 domain-containing protein</fullName>
    </submittedName>
</protein>
<evidence type="ECO:0000313" key="3">
    <source>
        <dbReference type="WBParaSite" id="ECPE_0000278201-mRNA-1"/>
    </source>
</evidence>
<dbReference type="AlphaFoldDB" id="A0A183A744"/>
<dbReference type="Proteomes" id="UP000272942">
    <property type="component" value="Unassembled WGS sequence"/>
</dbReference>
<keyword evidence="2" id="KW-1185">Reference proteome</keyword>
<dbReference type="EMBL" id="UZAN01039849">
    <property type="protein sequence ID" value="VDP67402.1"/>
    <property type="molecule type" value="Genomic_DNA"/>
</dbReference>
<dbReference type="OrthoDB" id="8067188at2759"/>
<dbReference type="WBParaSite" id="ECPE_0000278201-mRNA-1">
    <property type="protein sequence ID" value="ECPE_0000278201-mRNA-1"/>
    <property type="gene ID" value="ECPE_0000278201"/>
</dbReference>
<sequence length="172" mass="19078">MDFLAHHGLTVDTSERLLLDSINSANGLATVAVSIIPVLNNGVHFGLQRLLDVSAILPPVTAPVTHTIVTRGPPVHCRARRLVPDKLPLTKREFDVMLRAGIIHPSLQMGPAITEFYRTDLELSVYIDGTILTMHAVQKTRVRFSYTKCHSSSKPTNPIVEKNDFCEGRFIQ</sequence>
<evidence type="ECO:0000313" key="1">
    <source>
        <dbReference type="EMBL" id="VDP67402.1"/>
    </source>
</evidence>
<reference evidence="3" key="1">
    <citation type="submission" date="2016-06" db="UniProtKB">
        <authorList>
            <consortium name="WormBaseParasite"/>
        </authorList>
    </citation>
    <scope>IDENTIFICATION</scope>
</reference>
<reference evidence="1 2" key="2">
    <citation type="submission" date="2018-11" db="EMBL/GenBank/DDBJ databases">
        <authorList>
            <consortium name="Pathogen Informatics"/>
        </authorList>
    </citation>
    <scope>NUCLEOTIDE SEQUENCE [LARGE SCALE GENOMIC DNA]</scope>
    <source>
        <strain evidence="1 2">Egypt</strain>
    </source>
</reference>
<organism evidence="3">
    <name type="scientific">Echinostoma caproni</name>
    <dbReference type="NCBI Taxonomy" id="27848"/>
    <lineage>
        <taxon>Eukaryota</taxon>
        <taxon>Metazoa</taxon>
        <taxon>Spiralia</taxon>
        <taxon>Lophotrochozoa</taxon>
        <taxon>Platyhelminthes</taxon>
        <taxon>Trematoda</taxon>
        <taxon>Digenea</taxon>
        <taxon>Plagiorchiida</taxon>
        <taxon>Echinostomata</taxon>
        <taxon>Echinostomatoidea</taxon>
        <taxon>Echinostomatidae</taxon>
        <taxon>Echinostoma</taxon>
    </lineage>
</organism>
<name>A0A183A744_9TREM</name>
<accession>A0A183A744</accession>